<organism evidence="7 8">
    <name type="scientific">Vibrio aerogenes CECT 7868</name>
    <dbReference type="NCBI Taxonomy" id="1216006"/>
    <lineage>
        <taxon>Bacteria</taxon>
        <taxon>Pseudomonadati</taxon>
        <taxon>Pseudomonadota</taxon>
        <taxon>Gammaproteobacteria</taxon>
        <taxon>Vibrionales</taxon>
        <taxon>Vibrionaceae</taxon>
        <taxon>Vibrio</taxon>
    </lineage>
</organism>
<sequence length="122" mass="13722">MFQVVLRYLISFCVIFICLWAGLTIQHWLHLSIPGSVIGMIILFMLLSSGILPVTWVQPGASLFIRYMVFLFIPVSVGLMSHFDILIDNAFSIFLSVVVGSAIVLICMGTALDRYLKRKEHS</sequence>
<comment type="subcellular location">
    <subcellularLocation>
        <location evidence="1">Cell membrane</location>
        <topology evidence="1">Multi-pass membrane protein</topology>
    </subcellularLocation>
</comment>
<dbReference type="STRING" id="1216006.VA7868_01330"/>
<evidence type="ECO:0000313" key="8">
    <source>
        <dbReference type="Proteomes" id="UP000184608"/>
    </source>
</evidence>
<dbReference type="AlphaFoldDB" id="A0A1M5XV05"/>
<accession>A0A1M5XV05</accession>
<evidence type="ECO:0000256" key="3">
    <source>
        <dbReference type="ARBA" id="ARBA00022692"/>
    </source>
</evidence>
<evidence type="ECO:0000313" key="7">
    <source>
        <dbReference type="EMBL" id="SHI03542.1"/>
    </source>
</evidence>
<feature type="transmembrane region" description="Helical" evidence="6">
    <location>
        <begin position="5"/>
        <end position="25"/>
    </location>
</feature>
<dbReference type="EMBL" id="FQXZ01000013">
    <property type="protein sequence ID" value="SHI03542.1"/>
    <property type="molecule type" value="Genomic_DNA"/>
</dbReference>
<proteinExistence type="predicted"/>
<name>A0A1M5XV05_9VIBR</name>
<keyword evidence="5 6" id="KW-0472">Membrane</keyword>
<dbReference type="RefSeq" id="WP_073603073.1">
    <property type="nucleotide sequence ID" value="NZ_FQXZ01000013.1"/>
</dbReference>
<reference evidence="7 8" key="1">
    <citation type="submission" date="2016-11" db="EMBL/GenBank/DDBJ databases">
        <authorList>
            <person name="Jaros S."/>
            <person name="Januszkiewicz K."/>
            <person name="Wedrychowicz H."/>
        </authorList>
    </citation>
    <scope>NUCLEOTIDE SEQUENCE [LARGE SCALE GENOMIC DNA]</scope>
    <source>
        <strain evidence="7 8">CECT 7868</strain>
    </source>
</reference>
<evidence type="ECO:0000256" key="1">
    <source>
        <dbReference type="ARBA" id="ARBA00004651"/>
    </source>
</evidence>
<keyword evidence="8" id="KW-1185">Reference proteome</keyword>
<dbReference type="GO" id="GO:0005886">
    <property type="term" value="C:plasma membrane"/>
    <property type="evidence" value="ECO:0007669"/>
    <property type="project" value="UniProtKB-SubCell"/>
</dbReference>
<evidence type="ECO:0000256" key="4">
    <source>
        <dbReference type="ARBA" id="ARBA00022989"/>
    </source>
</evidence>
<keyword evidence="3 6" id="KW-0812">Transmembrane</keyword>
<dbReference type="OrthoDB" id="385012at2"/>
<keyword evidence="4 6" id="KW-1133">Transmembrane helix</keyword>
<feature type="transmembrane region" description="Helical" evidence="6">
    <location>
        <begin position="89"/>
        <end position="112"/>
    </location>
</feature>
<dbReference type="Pfam" id="PF03788">
    <property type="entry name" value="LrgA"/>
    <property type="match status" value="1"/>
</dbReference>
<protein>
    <submittedName>
        <fullName evidence="7">Holin-like protein CidA</fullName>
    </submittedName>
</protein>
<keyword evidence="2" id="KW-1003">Cell membrane</keyword>
<feature type="transmembrane region" description="Helical" evidence="6">
    <location>
        <begin position="64"/>
        <end position="83"/>
    </location>
</feature>
<dbReference type="Proteomes" id="UP000184608">
    <property type="component" value="Unassembled WGS sequence"/>
</dbReference>
<dbReference type="PANTHER" id="PTHR33931">
    <property type="entry name" value="HOLIN-LIKE PROTEIN CIDA-RELATED"/>
    <property type="match status" value="1"/>
</dbReference>
<gene>
    <name evidence="7" type="primary">cidA</name>
    <name evidence="7" type="ORF">VA7868_01330</name>
</gene>
<evidence type="ECO:0000256" key="5">
    <source>
        <dbReference type="ARBA" id="ARBA00023136"/>
    </source>
</evidence>
<dbReference type="InterPro" id="IPR005538">
    <property type="entry name" value="LrgA/CidA"/>
</dbReference>
<feature type="transmembrane region" description="Helical" evidence="6">
    <location>
        <begin position="37"/>
        <end position="57"/>
    </location>
</feature>
<dbReference type="PANTHER" id="PTHR33931:SF5">
    <property type="entry name" value="UPF0299 MEMBRANE PROTEIN YOHJ"/>
    <property type="match status" value="1"/>
</dbReference>
<evidence type="ECO:0000256" key="2">
    <source>
        <dbReference type="ARBA" id="ARBA00022475"/>
    </source>
</evidence>
<evidence type="ECO:0000256" key="6">
    <source>
        <dbReference type="SAM" id="Phobius"/>
    </source>
</evidence>